<reference evidence="2" key="1">
    <citation type="journal article" date="2022" name="Cell Host Microbe">
        <title>Colonization of the live biotherapeutic product VE303 and modulation of the microbiota and metabolites in healthy volunteers.</title>
        <authorList>
            <person name="Dsouza M."/>
            <person name="Menon R."/>
            <person name="Crossette E."/>
            <person name="Bhattarai S.K."/>
            <person name="Schneider J."/>
            <person name="Kim Y.G."/>
            <person name="Reddy S."/>
            <person name="Caballero S."/>
            <person name="Felix C."/>
            <person name="Cornacchione L."/>
            <person name="Hendrickson J."/>
            <person name="Watson A.R."/>
            <person name="Minot S.S."/>
            <person name="Greenfield N."/>
            <person name="Schopf L."/>
            <person name="Szabady R."/>
            <person name="Patarroyo J."/>
            <person name="Smith W."/>
            <person name="Harrison P."/>
            <person name="Kuijper E.J."/>
            <person name="Kelly C.P."/>
            <person name="Olle B."/>
            <person name="Bobilev D."/>
            <person name="Silber J.L."/>
            <person name="Bucci V."/>
            <person name="Roberts B."/>
            <person name="Faith J."/>
            <person name="Norman J.M."/>
        </authorList>
    </citation>
    <scope>NUCLEOTIDE SEQUENCE</scope>
    <source>
        <strain evidence="2">VE303-04</strain>
    </source>
</reference>
<name>A0AAW5EY35_CLOSY</name>
<evidence type="ECO:0000256" key="1">
    <source>
        <dbReference type="SAM" id="Phobius"/>
    </source>
</evidence>
<dbReference type="RefSeq" id="WP_024739751.1">
    <property type="nucleotide sequence ID" value="NZ_JAINVB010000001.1"/>
</dbReference>
<evidence type="ECO:0000313" key="4">
    <source>
        <dbReference type="Proteomes" id="UP001203136"/>
    </source>
</evidence>
<dbReference type="EMBL" id="JAINVB010000001">
    <property type="protein sequence ID" value="MCK0088679.1"/>
    <property type="molecule type" value="Genomic_DNA"/>
</dbReference>
<proteinExistence type="predicted"/>
<sequence length="197" mass="22842">MKLLLRGVSDPTIWILLCFLVLFISKVIFKSNYFNITNIIVNHVDAFRNEKDNKFNKPQFVIAFIVPVFFAGAFAKIRIVDEDTINILTLIISVLTSMFFTLLAIVIDIKARWKENKGNKSSSEMSVIGRILQTVYYAVMFEILLSIILLILCFVAVFTAKFSFLQSILIYWFSNMLIMNLFMVLKRIFIVIDRTLK</sequence>
<feature type="transmembrane region" description="Helical" evidence="1">
    <location>
        <begin position="85"/>
        <end position="107"/>
    </location>
</feature>
<protein>
    <submittedName>
        <fullName evidence="2">Uncharacterized protein</fullName>
    </submittedName>
</protein>
<accession>A0AAW5EY35</accession>
<organism evidence="2 4">
    <name type="scientific">Clostridium symbiosum</name>
    <name type="common">Bacteroides symbiosus</name>
    <dbReference type="NCBI Taxonomy" id="1512"/>
    <lineage>
        <taxon>Bacteria</taxon>
        <taxon>Bacillati</taxon>
        <taxon>Bacillota</taxon>
        <taxon>Clostridia</taxon>
        <taxon>Lachnospirales</taxon>
        <taxon>Lachnospiraceae</taxon>
        <taxon>Otoolea</taxon>
    </lineage>
</organism>
<feature type="transmembrane region" description="Helical" evidence="1">
    <location>
        <begin position="12"/>
        <end position="29"/>
    </location>
</feature>
<feature type="transmembrane region" description="Helical" evidence="1">
    <location>
        <begin position="60"/>
        <end position="79"/>
    </location>
</feature>
<gene>
    <name evidence="2" type="ORF">K5I21_04915</name>
    <name evidence="3" type="ORF">K5I21_23020</name>
</gene>
<evidence type="ECO:0000313" key="2">
    <source>
        <dbReference type="EMBL" id="MCK0085219.1"/>
    </source>
</evidence>
<dbReference type="EMBL" id="JAINVB010000001">
    <property type="protein sequence ID" value="MCK0085219.1"/>
    <property type="molecule type" value="Genomic_DNA"/>
</dbReference>
<dbReference type="Proteomes" id="UP001203136">
    <property type="component" value="Unassembled WGS sequence"/>
</dbReference>
<keyword evidence="1" id="KW-0812">Transmembrane</keyword>
<feature type="transmembrane region" description="Helical" evidence="1">
    <location>
        <begin position="164"/>
        <end position="185"/>
    </location>
</feature>
<dbReference type="AlphaFoldDB" id="A0AAW5EY35"/>
<feature type="transmembrane region" description="Helical" evidence="1">
    <location>
        <begin position="135"/>
        <end position="158"/>
    </location>
</feature>
<evidence type="ECO:0000313" key="3">
    <source>
        <dbReference type="EMBL" id="MCK0088679.1"/>
    </source>
</evidence>
<keyword evidence="1" id="KW-1133">Transmembrane helix</keyword>
<comment type="caution">
    <text evidence="2">The sequence shown here is derived from an EMBL/GenBank/DDBJ whole genome shotgun (WGS) entry which is preliminary data.</text>
</comment>
<keyword evidence="1" id="KW-0472">Membrane</keyword>